<comment type="caution">
    <text evidence="2">The sequence shown here is derived from an EMBL/GenBank/DDBJ whole genome shotgun (WGS) entry which is preliminary data.</text>
</comment>
<feature type="transmembrane region" description="Helical" evidence="1">
    <location>
        <begin position="6"/>
        <end position="28"/>
    </location>
</feature>
<keyword evidence="1" id="KW-0812">Transmembrane</keyword>
<keyword evidence="1" id="KW-1133">Transmembrane helix</keyword>
<proteinExistence type="predicted"/>
<dbReference type="NCBIfam" id="NF045580">
    <property type="entry name" value="symport_access"/>
    <property type="match status" value="1"/>
</dbReference>
<evidence type="ECO:0000313" key="3">
    <source>
        <dbReference type="Proteomes" id="UP001589836"/>
    </source>
</evidence>
<dbReference type="EMBL" id="JBHLTP010000003">
    <property type="protein sequence ID" value="MFC0522695.1"/>
    <property type="molecule type" value="Genomic_DNA"/>
</dbReference>
<dbReference type="Proteomes" id="UP001589836">
    <property type="component" value="Unassembled WGS sequence"/>
</dbReference>
<dbReference type="InterPro" id="IPR054615">
    <property type="entry name" value="Symport_access"/>
</dbReference>
<protein>
    <submittedName>
        <fullName evidence="2">Symporter small accessory protein</fullName>
    </submittedName>
</protein>
<evidence type="ECO:0000256" key="1">
    <source>
        <dbReference type="SAM" id="Phobius"/>
    </source>
</evidence>
<dbReference type="RefSeq" id="WP_377345853.1">
    <property type="nucleotide sequence ID" value="NZ_JBHLTP010000003.1"/>
</dbReference>
<sequence>MESTSIALVWLLTIVSSIGCILFGLIMWNKGGNEE</sequence>
<gene>
    <name evidence="2" type="ORF">ACFFGV_03715</name>
</gene>
<organism evidence="2 3">
    <name type="scientific">Pontibacillus salicampi</name>
    <dbReference type="NCBI Taxonomy" id="1449801"/>
    <lineage>
        <taxon>Bacteria</taxon>
        <taxon>Bacillati</taxon>
        <taxon>Bacillota</taxon>
        <taxon>Bacilli</taxon>
        <taxon>Bacillales</taxon>
        <taxon>Bacillaceae</taxon>
        <taxon>Pontibacillus</taxon>
    </lineage>
</organism>
<keyword evidence="1" id="KW-0472">Membrane</keyword>
<name>A0ABV6LJX6_9BACI</name>
<keyword evidence="3" id="KW-1185">Reference proteome</keyword>
<accession>A0ABV6LJX6</accession>
<evidence type="ECO:0000313" key="2">
    <source>
        <dbReference type="EMBL" id="MFC0522695.1"/>
    </source>
</evidence>
<reference evidence="2 3" key="1">
    <citation type="submission" date="2024-09" db="EMBL/GenBank/DDBJ databases">
        <authorList>
            <person name="Sun Q."/>
            <person name="Mori K."/>
        </authorList>
    </citation>
    <scope>NUCLEOTIDE SEQUENCE [LARGE SCALE GENOMIC DNA]</scope>
    <source>
        <strain evidence="2 3">NCAIM B.02529</strain>
    </source>
</reference>